<dbReference type="InterPro" id="IPR010987">
    <property type="entry name" value="Glutathione-S-Trfase_C-like"/>
</dbReference>
<dbReference type="SFLD" id="SFLDG01154">
    <property type="entry name" value="Main.5:_Phi-like"/>
    <property type="match status" value="2"/>
</dbReference>
<dbReference type="CDD" id="cd03187">
    <property type="entry name" value="GST_C_Phi"/>
    <property type="match status" value="2"/>
</dbReference>
<evidence type="ECO:0000313" key="9">
    <source>
        <dbReference type="Proteomes" id="UP001206925"/>
    </source>
</evidence>
<dbReference type="PANTHER" id="PTHR43900">
    <property type="entry name" value="GLUTATHIONE S-TRANSFERASE RHO"/>
    <property type="match status" value="1"/>
</dbReference>
<dbReference type="Proteomes" id="UP001206925">
    <property type="component" value="Unassembled WGS sequence"/>
</dbReference>
<dbReference type="SUPFAM" id="SSF47616">
    <property type="entry name" value="GST C-terminal domain-like"/>
    <property type="match status" value="2"/>
</dbReference>
<evidence type="ECO:0000256" key="4">
    <source>
        <dbReference type="ARBA" id="ARBA00047960"/>
    </source>
</evidence>
<evidence type="ECO:0000259" key="6">
    <source>
        <dbReference type="PROSITE" id="PS50404"/>
    </source>
</evidence>
<accession>A0AAD5D1P3</accession>
<dbReference type="SFLD" id="SFLDG00358">
    <property type="entry name" value="Main_(cytGST)"/>
    <property type="match status" value="2"/>
</dbReference>
<dbReference type="InterPro" id="IPR004045">
    <property type="entry name" value="Glutathione_S-Trfase_N"/>
</dbReference>
<dbReference type="SFLD" id="SFLDS00019">
    <property type="entry name" value="Glutathione_Transferase_(cytos"/>
    <property type="match status" value="2"/>
</dbReference>
<evidence type="ECO:0000256" key="2">
    <source>
        <dbReference type="ARBA" id="ARBA00012452"/>
    </source>
</evidence>
<feature type="domain" description="GST N-terminal" evidence="6">
    <location>
        <begin position="54"/>
        <end position="135"/>
    </location>
</feature>
<dbReference type="GO" id="GO:0006749">
    <property type="term" value="P:glutathione metabolic process"/>
    <property type="evidence" value="ECO:0007669"/>
    <property type="project" value="TreeGrafter"/>
</dbReference>
<reference evidence="8" key="1">
    <citation type="submission" date="2022-06" db="EMBL/GenBank/DDBJ databases">
        <title>Uncovering the hologenomic basis of an extraordinary plant invasion.</title>
        <authorList>
            <person name="Bieker V.C."/>
            <person name="Martin M.D."/>
            <person name="Gilbert T."/>
            <person name="Hodgins K."/>
            <person name="Battlay P."/>
            <person name="Petersen B."/>
            <person name="Wilson J."/>
        </authorList>
    </citation>
    <scope>NUCLEOTIDE SEQUENCE</scope>
    <source>
        <strain evidence="8">AA19_3_7</strain>
        <tissue evidence="8">Leaf</tissue>
    </source>
</reference>
<keyword evidence="3" id="KW-0808">Transferase</keyword>
<dbReference type="FunFam" id="3.40.30.10:FF:000016">
    <property type="entry name" value="Glutathione S-transferase F2"/>
    <property type="match status" value="2"/>
</dbReference>
<evidence type="ECO:0000256" key="1">
    <source>
        <dbReference type="ARBA" id="ARBA00010128"/>
    </source>
</evidence>
<dbReference type="PANTHER" id="PTHR43900:SF47">
    <property type="entry name" value="GLUTATHIONE S-TRANSFERASE F6-RELATED"/>
    <property type="match status" value="1"/>
</dbReference>
<name>A0AAD5D1P3_AMBAR</name>
<comment type="catalytic activity">
    <reaction evidence="4">
        <text>RX + glutathione = an S-substituted glutathione + a halide anion + H(+)</text>
        <dbReference type="Rhea" id="RHEA:16437"/>
        <dbReference type="ChEBI" id="CHEBI:15378"/>
        <dbReference type="ChEBI" id="CHEBI:16042"/>
        <dbReference type="ChEBI" id="CHEBI:17792"/>
        <dbReference type="ChEBI" id="CHEBI:57925"/>
        <dbReference type="ChEBI" id="CHEBI:90779"/>
        <dbReference type="EC" id="2.5.1.18"/>
    </reaction>
</comment>
<evidence type="ECO:0000256" key="5">
    <source>
        <dbReference type="ARBA" id="ARBA00081070"/>
    </source>
</evidence>
<feature type="non-terminal residue" evidence="8">
    <location>
        <position position="484"/>
    </location>
</feature>
<dbReference type="InterPro" id="IPR034347">
    <property type="entry name" value="GST_Phi_C"/>
</dbReference>
<dbReference type="InterPro" id="IPR004046">
    <property type="entry name" value="GST_C"/>
</dbReference>
<dbReference type="InterPro" id="IPR040079">
    <property type="entry name" value="Glutathione_S-Trfase"/>
</dbReference>
<keyword evidence="9" id="KW-1185">Reference proteome</keyword>
<dbReference type="InterPro" id="IPR036249">
    <property type="entry name" value="Thioredoxin-like_sf"/>
</dbReference>
<sequence length="484" mass="54612">NIHTTNYTLIFYNILRFLLKKTHEATTPHLCCRLLSSISINTIQVEEITLLIIMAIKLYGVLVSTNALRVMACLAEKDLDYEFVNVDMRNKEHKSAAFLSRNPFGQVPAFEDGDLKLFESRAITQYLAHTYSDKGTNLIIHDPKKMAIVGVWIEVESQKFDQVGSKLAWELAYKPMFGMTVDEAVVEENEKKLEQVLDVYEARLAESKYLGGDCFTLADLHHLPVLKYLFGTKTKRLFDARPHVSAWAAEIMSRPAWPSFINIHQSSIQVAEIIMAIKLYGAVGSTATLRVKACLAEKDLDYEFVNIDMSNKEHKSPGFLSRNPFGQVPAFEDGDLKLFESRAITQYIAHAYSDKGTNLIIHDPKKMAIVGVWMEVESQKFEQLGSKLAWELAYKPMFGMTADEAVVEENEKKLGQVLDVYEARLSESKYLGGDCFTLADLHHLPVLKYLFGTKAKGLFDARPHVSAWAAEILSRPAWVKVGST</sequence>
<dbReference type="Pfam" id="PF02798">
    <property type="entry name" value="GST_N"/>
    <property type="match status" value="2"/>
</dbReference>
<comment type="similarity">
    <text evidence="1">Belongs to the GST superfamily. Phi family.</text>
</comment>
<proteinExistence type="inferred from homology"/>
<feature type="domain" description="GST C-terminal" evidence="7">
    <location>
        <begin position="142"/>
        <end position="277"/>
    </location>
</feature>
<feature type="domain" description="GST N-terminal" evidence="6">
    <location>
        <begin position="275"/>
        <end position="356"/>
    </location>
</feature>
<dbReference type="InterPro" id="IPR036282">
    <property type="entry name" value="Glutathione-S-Trfase_C_sf"/>
</dbReference>
<dbReference type="EC" id="2.5.1.18" evidence="2"/>
<dbReference type="FunFam" id="1.20.1050.10:FF:000004">
    <property type="entry name" value="Glutathione S-transferase F2"/>
    <property type="match status" value="2"/>
</dbReference>
<dbReference type="CDD" id="cd03053">
    <property type="entry name" value="GST_N_Phi"/>
    <property type="match status" value="2"/>
</dbReference>
<dbReference type="PROSITE" id="PS50405">
    <property type="entry name" value="GST_CTER"/>
    <property type="match status" value="2"/>
</dbReference>
<dbReference type="Gene3D" id="3.40.30.10">
    <property type="entry name" value="Glutaredoxin"/>
    <property type="match status" value="2"/>
</dbReference>
<dbReference type="SUPFAM" id="SSF52833">
    <property type="entry name" value="Thioredoxin-like"/>
    <property type="match status" value="2"/>
</dbReference>
<gene>
    <name evidence="8" type="ORF">M8C21_008218</name>
</gene>
<evidence type="ECO:0000256" key="3">
    <source>
        <dbReference type="ARBA" id="ARBA00022679"/>
    </source>
</evidence>
<dbReference type="GO" id="GO:0004364">
    <property type="term" value="F:glutathione transferase activity"/>
    <property type="evidence" value="ECO:0007669"/>
    <property type="project" value="UniProtKB-EC"/>
</dbReference>
<dbReference type="EMBL" id="JAMZMK010005915">
    <property type="protein sequence ID" value="KAI7751425.1"/>
    <property type="molecule type" value="Genomic_DNA"/>
</dbReference>
<feature type="domain" description="GST C-terminal" evidence="7">
    <location>
        <begin position="363"/>
        <end position="484"/>
    </location>
</feature>
<dbReference type="GO" id="GO:0043295">
    <property type="term" value="F:glutathione binding"/>
    <property type="evidence" value="ECO:0007669"/>
    <property type="project" value="TreeGrafter"/>
</dbReference>
<dbReference type="GO" id="GO:0009407">
    <property type="term" value="P:toxin catabolic process"/>
    <property type="evidence" value="ECO:0007669"/>
    <property type="project" value="UniProtKB-ARBA"/>
</dbReference>
<dbReference type="PROSITE" id="PS50404">
    <property type="entry name" value="GST_NTER"/>
    <property type="match status" value="2"/>
</dbReference>
<protein>
    <recommendedName>
        <fullName evidence="2">glutathione transferase</fullName>
        <ecNumber evidence="2">2.5.1.18</ecNumber>
    </recommendedName>
    <alternativeName>
        <fullName evidence="5">GST class-phi</fullName>
    </alternativeName>
</protein>
<evidence type="ECO:0000313" key="8">
    <source>
        <dbReference type="EMBL" id="KAI7751425.1"/>
    </source>
</evidence>
<comment type="caution">
    <text evidence="8">The sequence shown here is derived from an EMBL/GenBank/DDBJ whole genome shotgun (WGS) entry which is preliminary data.</text>
</comment>
<evidence type="ECO:0000259" key="7">
    <source>
        <dbReference type="PROSITE" id="PS50405"/>
    </source>
</evidence>
<dbReference type="AlphaFoldDB" id="A0AAD5D1P3"/>
<organism evidence="8 9">
    <name type="scientific">Ambrosia artemisiifolia</name>
    <name type="common">Common ragweed</name>
    <dbReference type="NCBI Taxonomy" id="4212"/>
    <lineage>
        <taxon>Eukaryota</taxon>
        <taxon>Viridiplantae</taxon>
        <taxon>Streptophyta</taxon>
        <taxon>Embryophyta</taxon>
        <taxon>Tracheophyta</taxon>
        <taxon>Spermatophyta</taxon>
        <taxon>Magnoliopsida</taxon>
        <taxon>eudicotyledons</taxon>
        <taxon>Gunneridae</taxon>
        <taxon>Pentapetalae</taxon>
        <taxon>asterids</taxon>
        <taxon>campanulids</taxon>
        <taxon>Asterales</taxon>
        <taxon>Asteraceae</taxon>
        <taxon>Asteroideae</taxon>
        <taxon>Heliantheae alliance</taxon>
        <taxon>Heliantheae</taxon>
        <taxon>Ambrosia</taxon>
    </lineage>
</organism>
<dbReference type="Pfam" id="PF00043">
    <property type="entry name" value="GST_C"/>
    <property type="match status" value="2"/>
</dbReference>
<dbReference type="Gene3D" id="1.20.1050.10">
    <property type="match status" value="2"/>
</dbReference>
<dbReference type="GO" id="GO:0005737">
    <property type="term" value="C:cytoplasm"/>
    <property type="evidence" value="ECO:0007669"/>
    <property type="project" value="TreeGrafter"/>
</dbReference>